<dbReference type="RefSeq" id="WP_173006206.1">
    <property type="nucleotide sequence ID" value="NZ_CP120863.1"/>
</dbReference>
<gene>
    <name evidence="1" type="ORF">K1718_26795</name>
</gene>
<accession>A0ABY8F4J8</accession>
<sequence length="132" mass="14943">MVTDRDYRLLADCFEAETLDARGFSHVDHIGVACQILQRYDFLDAARTYCRALQGIAGKAGAPDKFNLTVTLAFLSLLSERMASTTHETFGEFMEKNTDLMSRSVMGNWYSPDRLNSRSARTVFLMPDRFNA</sequence>
<evidence type="ECO:0000313" key="1">
    <source>
        <dbReference type="EMBL" id="WFE89719.1"/>
    </source>
</evidence>
<proteinExistence type="predicted"/>
<name>A0ABY8F4J8_9HYPH</name>
<reference evidence="1 2" key="1">
    <citation type="submission" date="2023-03" db="EMBL/GenBank/DDBJ databases">
        <title>Roseibium porphyridii sp. nov. and Roseibium rhodosorbium sp. nov. isolated from marine algae, Porphyridium cruentum and Rhodosorus marinus, respectively.</title>
        <authorList>
            <person name="Lee M.W."/>
            <person name="Choi B.J."/>
            <person name="Lee J.K."/>
            <person name="Choi D.G."/>
            <person name="Baek J.H."/>
            <person name="Bayburt H."/>
            <person name="Kim J.M."/>
            <person name="Han D.M."/>
            <person name="Kim K.H."/>
            <person name="Jeon C.O."/>
        </authorList>
    </citation>
    <scope>NUCLEOTIDE SEQUENCE [LARGE SCALE GENOMIC DNA]</scope>
    <source>
        <strain evidence="1 2">KMA01</strain>
    </source>
</reference>
<keyword evidence="2" id="KW-1185">Reference proteome</keyword>
<organism evidence="1 2">
    <name type="scientific">Roseibium porphyridii</name>
    <dbReference type="NCBI Taxonomy" id="2866279"/>
    <lineage>
        <taxon>Bacteria</taxon>
        <taxon>Pseudomonadati</taxon>
        <taxon>Pseudomonadota</taxon>
        <taxon>Alphaproteobacteria</taxon>
        <taxon>Hyphomicrobiales</taxon>
        <taxon>Stappiaceae</taxon>
        <taxon>Roseibium</taxon>
    </lineage>
</organism>
<evidence type="ECO:0000313" key="2">
    <source>
        <dbReference type="Proteomes" id="UP001209803"/>
    </source>
</evidence>
<dbReference type="EMBL" id="CP120863">
    <property type="protein sequence ID" value="WFE89719.1"/>
    <property type="molecule type" value="Genomic_DNA"/>
</dbReference>
<protein>
    <submittedName>
        <fullName evidence="1">Uncharacterized protein</fullName>
    </submittedName>
</protein>
<dbReference type="Proteomes" id="UP001209803">
    <property type="component" value="Chromosome"/>
</dbReference>